<dbReference type="Gene3D" id="3.30.200.20">
    <property type="entry name" value="Phosphorylase Kinase, domain 1"/>
    <property type="match status" value="1"/>
</dbReference>
<keyword evidence="2" id="KW-0723">Serine/threonine-protein kinase</keyword>
<dbReference type="InterPro" id="IPR011009">
    <property type="entry name" value="Kinase-like_dom_sf"/>
</dbReference>
<comment type="catalytic activity">
    <reaction evidence="8">
        <text>L-seryl-[protein] + ATP = O-phospho-L-seryl-[protein] + ADP + H(+)</text>
        <dbReference type="Rhea" id="RHEA:17989"/>
        <dbReference type="Rhea" id="RHEA-COMP:9863"/>
        <dbReference type="Rhea" id="RHEA-COMP:11604"/>
        <dbReference type="ChEBI" id="CHEBI:15378"/>
        <dbReference type="ChEBI" id="CHEBI:29999"/>
        <dbReference type="ChEBI" id="CHEBI:30616"/>
        <dbReference type="ChEBI" id="CHEBI:83421"/>
        <dbReference type="ChEBI" id="CHEBI:456216"/>
        <dbReference type="EC" id="2.7.11.1"/>
    </reaction>
</comment>
<comment type="catalytic activity">
    <reaction evidence="7">
        <text>L-threonyl-[protein] + ATP = O-phospho-L-threonyl-[protein] + ADP + H(+)</text>
        <dbReference type="Rhea" id="RHEA:46608"/>
        <dbReference type="Rhea" id="RHEA-COMP:11060"/>
        <dbReference type="Rhea" id="RHEA-COMP:11605"/>
        <dbReference type="ChEBI" id="CHEBI:15378"/>
        <dbReference type="ChEBI" id="CHEBI:30013"/>
        <dbReference type="ChEBI" id="CHEBI:30616"/>
        <dbReference type="ChEBI" id="CHEBI:61977"/>
        <dbReference type="ChEBI" id="CHEBI:456216"/>
        <dbReference type="EC" id="2.7.11.1"/>
    </reaction>
</comment>
<dbReference type="AlphaFoldDB" id="A0A9W9WFH2"/>
<dbReference type="PROSITE" id="PS50011">
    <property type="entry name" value="PROTEIN_KINASE_DOM"/>
    <property type="match status" value="1"/>
</dbReference>
<evidence type="ECO:0000313" key="11">
    <source>
        <dbReference type="Proteomes" id="UP001147760"/>
    </source>
</evidence>
<dbReference type="OrthoDB" id="5979581at2759"/>
<dbReference type="GO" id="GO:0005634">
    <property type="term" value="C:nucleus"/>
    <property type="evidence" value="ECO:0007669"/>
    <property type="project" value="TreeGrafter"/>
</dbReference>
<keyword evidence="4" id="KW-0547">Nucleotide-binding</keyword>
<feature type="non-terminal residue" evidence="10">
    <location>
        <position position="1"/>
    </location>
</feature>
<evidence type="ECO:0000256" key="5">
    <source>
        <dbReference type="ARBA" id="ARBA00022777"/>
    </source>
</evidence>
<keyword evidence="5 10" id="KW-0418">Kinase</keyword>
<evidence type="ECO:0000256" key="2">
    <source>
        <dbReference type="ARBA" id="ARBA00022527"/>
    </source>
</evidence>
<protein>
    <recommendedName>
        <fullName evidence="1">non-specific serine/threonine protein kinase</fullName>
        <ecNumber evidence="1">2.7.11.1</ecNumber>
    </recommendedName>
</protein>
<dbReference type="InterPro" id="IPR000719">
    <property type="entry name" value="Prot_kinase_dom"/>
</dbReference>
<evidence type="ECO:0000256" key="3">
    <source>
        <dbReference type="ARBA" id="ARBA00022679"/>
    </source>
</evidence>
<evidence type="ECO:0000256" key="6">
    <source>
        <dbReference type="ARBA" id="ARBA00022840"/>
    </source>
</evidence>
<evidence type="ECO:0000313" key="10">
    <source>
        <dbReference type="EMBL" id="KAJ5456939.1"/>
    </source>
</evidence>
<dbReference type="Pfam" id="PF00069">
    <property type="entry name" value="Pkinase"/>
    <property type="match status" value="2"/>
</dbReference>
<gene>
    <name evidence="10" type="ORF">N7530_012213</name>
</gene>
<name>A0A9W9WFH2_9EURO</name>
<dbReference type="PANTHER" id="PTHR47634">
    <property type="entry name" value="PROTEIN KINASE DOMAIN-CONTAINING PROTEIN-RELATED"/>
    <property type="match status" value="1"/>
</dbReference>
<dbReference type="EMBL" id="JAPWDO010000009">
    <property type="protein sequence ID" value="KAJ5456939.1"/>
    <property type="molecule type" value="Genomic_DNA"/>
</dbReference>
<proteinExistence type="predicted"/>
<dbReference type="InterPro" id="IPR051334">
    <property type="entry name" value="SRPK"/>
</dbReference>
<dbReference type="SUPFAM" id="SSF56112">
    <property type="entry name" value="Protein kinase-like (PK-like)"/>
    <property type="match status" value="1"/>
</dbReference>
<dbReference type="GO" id="GO:0004674">
    <property type="term" value="F:protein serine/threonine kinase activity"/>
    <property type="evidence" value="ECO:0007669"/>
    <property type="project" value="UniProtKB-KW"/>
</dbReference>
<keyword evidence="6" id="KW-0067">ATP-binding</keyword>
<dbReference type="GO" id="GO:0005737">
    <property type="term" value="C:cytoplasm"/>
    <property type="evidence" value="ECO:0007669"/>
    <property type="project" value="TreeGrafter"/>
</dbReference>
<evidence type="ECO:0000256" key="7">
    <source>
        <dbReference type="ARBA" id="ARBA00047899"/>
    </source>
</evidence>
<keyword evidence="3" id="KW-0808">Transferase</keyword>
<accession>A0A9W9WFH2</accession>
<reference evidence="10" key="2">
    <citation type="journal article" date="2023" name="IMA Fungus">
        <title>Comparative genomic study of the Penicillium genus elucidates a diverse pangenome and 15 lateral gene transfer events.</title>
        <authorList>
            <person name="Petersen C."/>
            <person name="Sorensen T."/>
            <person name="Nielsen M.R."/>
            <person name="Sondergaard T.E."/>
            <person name="Sorensen J.L."/>
            <person name="Fitzpatrick D.A."/>
            <person name="Frisvad J.C."/>
            <person name="Nielsen K.L."/>
        </authorList>
    </citation>
    <scope>NUCLEOTIDE SEQUENCE</scope>
    <source>
        <strain evidence="10">IBT 17660</strain>
    </source>
</reference>
<dbReference type="Gene3D" id="1.10.510.10">
    <property type="entry name" value="Transferase(Phosphotransferase) domain 1"/>
    <property type="match status" value="1"/>
</dbReference>
<reference evidence="10" key="1">
    <citation type="submission" date="2022-12" db="EMBL/GenBank/DDBJ databases">
        <authorList>
            <person name="Petersen C."/>
        </authorList>
    </citation>
    <scope>NUCLEOTIDE SEQUENCE</scope>
    <source>
        <strain evidence="10">IBT 17660</strain>
    </source>
</reference>
<dbReference type="GO" id="GO:0050684">
    <property type="term" value="P:regulation of mRNA processing"/>
    <property type="evidence" value="ECO:0007669"/>
    <property type="project" value="TreeGrafter"/>
</dbReference>
<comment type="caution">
    <text evidence="10">The sequence shown here is derived from an EMBL/GenBank/DDBJ whole genome shotgun (WGS) entry which is preliminary data.</text>
</comment>
<dbReference type="EC" id="2.7.11.1" evidence="1"/>
<evidence type="ECO:0000259" key="9">
    <source>
        <dbReference type="PROSITE" id="PS50011"/>
    </source>
</evidence>
<dbReference type="PANTHER" id="PTHR47634:SF9">
    <property type="entry name" value="PROTEIN KINASE DOMAIN-CONTAINING PROTEIN-RELATED"/>
    <property type="match status" value="1"/>
</dbReference>
<evidence type="ECO:0000256" key="4">
    <source>
        <dbReference type="ARBA" id="ARBA00022741"/>
    </source>
</evidence>
<keyword evidence="11" id="KW-1185">Reference proteome</keyword>
<evidence type="ECO:0000256" key="1">
    <source>
        <dbReference type="ARBA" id="ARBA00012513"/>
    </source>
</evidence>
<dbReference type="Proteomes" id="UP001147760">
    <property type="component" value="Unassembled WGS sequence"/>
</dbReference>
<dbReference type="GO" id="GO:0005524">
    <property type="term" value="F:ATP binding"/>
    <property type="evidence" value="ECO:0007669"/>
    <property type="project" value="UniProtKB-KW"/>
</dbReference>
<organism evidence="10 11">
    <name type="scientific">Penicillium desertorum</name>
    <dbReference type="NCBI Taxonomy" id="1303715"/>
    <lineage>
        <taxon>Eukaryota</taxon>
        <taxon>Fungi</taxon>
        <taxon>Dikarya</taxon>
        <taxon>Ascomycota</taxon>
        <taxon>Pezizomycotina</taxon>
        <taxon>Eurotiomycetes</taxon>
        <taxon>Eurotiomycetidae</taxon>
        <taxon>Eurotiales</taxon>
        <taxon>Aspergillaceae</taxon>
        <taxon>Penicillium</taxon>
    </lineage>
</organism>
<evidence type="ECO:0000256" key="8">
    <source>
        <dbReference type="ARBA" id="ARBA00048679"/>
    </source>
</evidence>
<dbReference type="SMART" id="SM00220">
    <property type="entry name" value="S_TKc"/>
    <property type="match status" value="1"/>
</dbReference>
<sequence length="368" mass="41349">SSYLDIPRRHSNIPTMRRFQRIHDVVEPIEEYRGGGYHPVHLGDIFHDRYQIIGKWGYGTFSTVWLARDLRRQKDVTLKIIKADASKTSKELSILLQLSKAETPPPGKDHIIELLDHFEHTGPNGLHLVLVFPAMLSDGEKLCERGKPRSAGYIRSISLRIITALEFLHRQGFVHTGKCDSINDILMPPEYSPVRWLPGVKIDQTAPEYLMVSQRPRGLLDDVNISSLVVKIGDLGAAVHNGDNSSVPVTPLALRAPELLENLPWDFKIDVWSLGCLLFQLATNEPLFVLTEFGCTSDELKENLKSLILKFVGAGRDQLAVYLGERLPPDFGAENADKLSSFLWSMLQQTPQGRSSMSDLLAHPFLNE</sequence>
<feature type="domain" description="Protein kinase" evidence="9">
    <location>
        <begin position="50"/>
        <end position="366"/>
    </location>
</feature>
<dbReference type="GO" id="GO:0000245">
    <property type="term" value="P:spliceosomal complex assembly"/>
    <property type="evidence" value="ECO:0007669"/>
    <property type="project" value="TreeGrafter"/>
</dbReference>